<feature type="chain" id="PRO_5020984837" description="Secreted protein" evidence="1">
    <location>
        <begin position="20"/>
        <end position="139"/>
    </location>
</feature>
<sequence>MQTLALVVLLLASDLGSKGERSSTRWKCIFDFSSSSSFALVSWGRSCGVCFSAEDGLFLRMFSFQPRLSNFRRIQHVLLGCLPVLDQQFSLQWLSNFRRIQHVLLGCLPVLDQQFSLRCVCCLTYLWLKDTVLGFYFRS</sequence>
<feature type="signal peptide" evidence="1">
    <location>
        <begin position="1"/>
        <end position="19"/>
    </location>
</feature>
<reference evidence="2" key="1">
    <citation type="submission" date="2019-03" db="EMBL/GenBank/DDBJ databases">
        <title>WGS assembly of Setaria viridis.</title>
        <authorList>
            <person name="Huang P."/>
            <person name="Jenkins J."/>
            <person name="Grimwood J."/>
            <person name="Barry K."/>
            <person name="Healey A."/>
            <person name="Mamidi S."/>
            <person name="Sreedasyam A."/>
            <person name="Shu S."/>
            <person name="Feldman M."/>
            <person name="Wu J."/>
            <person name="Yu Y."/>
            <person name="Chen C."/>
            <person name="Johnson J."/>
            <person name="Rokhsar D."/>
            <person name="Baxter I."/>
            <person name="Schmutz J."/>
            <person name="Brutnell T."/>
            <person name="Kellogg E."/>
        </authorList>
    </citation>
    <scope>NUCLEOTIDE SEQUENCE [LARGE SCALE GENOMIC DNA]</scope>
</reference>
<protein>
    <recommendedName>
        <fullName evidence="4">Secreted protein</fullName>
    </recommendedName>
</protein>
<dbReference type="Proteomes" id="UP000298652">
    <property type="component" value="Chromosome 2"/>
</dbReference>
<proteinExistence type="predicted"/>
<name>A0A4U6VZC7_SETVI</name>
<evidence type="ECO:0000256" key="1">
    <source>
        <dbReference type="SAM" id="SignalP"/>
    </source>
</evidence>
<accession>A0A4U6VZC7</accession>
<evidence type="ECO:0000313" key="3">
    <source>
        <dbReference type="Proteomes" id="UP000298652"/>
    </source>
</evidence>
<evidence type="ECO:0000313" key="2">
    <source>
        <dbReference type="EMBL" id="TKW35418.1"/>
    </source>
</evidence>
<dbReference type="EMBL" id="CM016553">
    <property type="protein sequence ID" value="TKW35418.1"/>
    <property type="molecule type" value="Genomic_DNA"/>
</dbReference>
<keyword evidence="3" id="KW-1185">Reference proteome</keyword>
<keyword evidence="1" id="KW-0732">Signal</keyword>
<gene>
    <name evidence="2" type="ORF">SEVIR_2G370800v2</name>
</gene>
<dbReference type="AlphaFoldDB" id="A0A4U6VZC7"/>
<evidence type="ECO:0008006" key="4">
    <source>
        <dbReference type="Google" id="ProtNLM"/>
    </source>
</evidence>
<organism evidence="2 3">
    <name type="scientific">Setaria viridis</name>
    <name type="common">Green bristlegrass</name>
    <name type="synonym">Setaria italica subsp. viridis</name>
    <dbReference type="NCBI Taxonomy" id="4556"/>
    <lineage>
        <taxon>Eukaryota</taxon>
        <taxon>Viridiplantae</taxon>
        <taxon>Streptophyta</taxon>
        <taxon>Embryophyta</taxon>
        <taxon>Tracheophyta</taxon>
        <taxon>Spermatophyta</taxon>
        <taxon>Magnoliopsida</taxon>
        <taxon>Liliopsida</taxon>
        <taxon>Poales</taxon>
        <taxon>Poaceae</taxon>
        <taxon>PACMAD clade</taxon>
        <taxon>Panicoideae</taxon>
        <taxon>Panicodae</taxon>
        <taxon>Paniceae</taxon>
        <taxon>Cenchrinae</taxon>
        <taxon>Setaria</taxon>
    </lineage>
</organism>
<dbReference type="Gramene" id="TKW35418">
    <property type="protein sequence ID" value="TKW35418"/>
    <property type="gene ID" value="SEVIR_2G370800v2"/>
</dbReference>